<accession>L9L6T6</accession>
<dbReference type="Proteomes" id="UP000011518">
    <property type="component" value="Unassembled WGS sequence"/>
</dbReference>
<dbReference type="STRING" id="246437.L9L6T6"/>
<dbReference type="GO" id="GO:0003735">
    <property type="term" value="F:structural constituent of ribosome"/>
    <property type="evidence" value="ECO:0007669"/>
    <property type="project" value="InterPro"/>
</dbReference>
<keyword evidence="2 5" id="KW-0689">Ribosomal protein</keyword>
<protein>
    <submittedName>
        <fullName evidence="5">40S ribosomal protein S27</fullName>
    </submittedName>
</protein>
<reference evidence="6" key="1">
    <citation type="submission" date="2012-07" db="EMBL/GenBank/DDBJ databases">
        <title>Genome of the Chinese tree shrew, a rising model animal genetically related to primates.</title>
        <authorList>
            <person name="Zhang G."/>
            <person name="Fan Y."/>
            <person name="Yao Y."/>
            <person name="Huang Z."/>
        </authorList>
    </citation>
    <scope>NUCLEOTIDE SEQUENCE [LARGE SCALE GENOMIC DNA]</scope>
</reference>
<proteinExistence type="predicted"/>
<dbReference type="EMBL" id="KB320530">
    <property type="protein sequence ID" value="ELW69412.1"/>
    <property type="molecule type" value="Genomic_DNA"/>
</dbReference>
<organism evidence="5 6">
    <name type="scientific">Tupaia chinensis</name>
    <name type="common">Chinese tree shrew</name>
    <name type="synonym">Tupaia belangeri chinensis</name>
    <dbReference type="NCBI Taxonomy" id="246437"/>
    <lineage>
        <taxon>Eukaryota</taxon>
        <taxon>Metazoa</taxon>
        <taxon>Chordata</taxon>
        <taxon>Craniata</taxon>
        <taxon>Vertebrata</taxon>
        <taxon>Euteleostomi</taxon>
        <taxon>Mammalia</taxon>
        <taxon>Eutheria</taxon>
        <taxon>Euarchontoglires</taxon>
        <taxon>Scandentia</taxon>
        <taxon>Tupaiidae</taxon>
        <taxon>Tupaia</taxon>
    </lineage>
</organism>
<evidence type="ECO:0000256" key="1">
    <source>
        <dbReference type="ARBA" id="ARBA00022833"/>
    </source>
</evidence>
<dbReference type="InterPro" id="IPR000592">
    <property type="entry name" value="Ribosomal_eS27"/>
</dbReference>
<reference evidence="6" key="2">
    <citation type="journal article" date="2013" name="Nat. Commun.">
        <title>Genome of the Chinese tree shrew.</title>
        <authorList>
            <person name="Fan Y."/>
            <person name="Huang Z.Y."/>
            <person name="Cao C.C."/>
            <person name="Chen C.S."/>
            <person name="Chen Y.X."/>
            <person name="Fan D.D."/>
            <person name="He J."/>
            <person name="Hou H.L."/>
            <person name="Hu L."/>
            <person name="Hu X.T."/>
            <person name="Jiang X.T."/>
            <person name="Lai R."/>
            <person name="Lang Y.S."/>
            <person name="Liang B."/>
            <person name="Liao S.G."/>
            <person name="Mu D."/>
            <person name="Ma Y.Y."/>
            <person name="Niu Y.Y."/>
            <person name="Sun X.Q."/>
            <person name="Xia J.Q."/>
            <person name="Xiao J."/>
            <person name="Xiong Z.Q."/>
            <person name="Xu L."/>
            <person name="Yang L."/>
            <person name="Zhang Y."/>
            <person name="Zhao W."/>
            <person name="Zhao X.D."/>
            <person name="Zheng Y.T."/>
            <person name="Zhou J.M."/>
            <person name="Zhu Y.B."/>
            <person name="Zhang G.J."/>
            <person name="Wang J."/>
            <person name="Yao Y.G."/>
        </authorList>
    </citation>
    <scope>NUCLEOTIDE SEQUENCE [LARGE SCALE GENOMIC DNA]</scope>
</reference>
<name>L9L6T6_TUPCH</name>
<feature type="region of interest" description="Disordered" evidence="4">
    <location>
        <begin position="163"/>
        <end position="182"/>
    </location>
</feature>
<evidence type="ECO:0000256" key="3">
    <source>
        <dbReference type="ARBA" id="ARBA00023274"/>
    </source>
</evidence>
<evidence type="ECO:0000313" key="5">
    <source>
        <dbReference type="EMBL" id="ELW69412.1"/>
    </source>
</evidence>
<dbReference type="GO" id="GO:0005840">
    <property type="term" value="C:ribosome"/>
    <property type="evidence" value="ECO:0007669"/>
    <property type="project" value="UniProtKB-KW"/>
</dbReference>
<evidence type="ECO:0000313" key="6">
    <source>
        <dbReference type="Proteomes" id="UP000011518"/>
    </source>
</evidence>
<sequence length="182" mass="20125">MPLKMDLHPSPEEERKHKKQHLVQSPNYCFMYVKCPGCYKITTVSTMHKWSFCTLTAPLSSASLQKEKRGLQKDVPSGGSSTQNILTQEASEKSSLQGDVCMEKGRNLTKISSSTEQAEGAANAEILRYTIQGPNQMASSAEQMTTTDGAMQKELHQKQQSLGFHPGSATHCISDFEQKGRN</sequence>
<dbReference type="GO" id="GO:1990904">
    <property type="term" value="C:ribonucleoprotein complex"/>
    <property type="evidence" value="ECO:0007669"/>
    <property type="project" value="UniProtKB-KW"/>
</dbReference>
<gene>
    <name evidence="5" type="ORF">TREES_T100016768</name>
</gene>
<keyword evidence="3" id="KW-0687">Ribonucleoprotein</keyword>
<dbReference type="PANTHER" id="PTHR11594">
    <property type="entry name" value="40S RIBOSOMAL PROTEIN S27"/>
    <property type="match status" value="1"/>
</dbReference>
<dbReference type="Gene3D" id="2.20.25.100">
    <property type="entry name" value="Zn-binding ribosomal proteins"/>
    <property type="match status" value="1"/>
</dbReference>
<keyword evidence="6" id="KW-1185">Reference proteome</keyword>
<evidence type="ECO:0000256" key="2">
    <source>
        <dbReference type="ARBA" id="ARBA00022980"/>
    </source>
</evidence>
<evidence type="ECO:0000256" key="4">
    <source>
        <dbReference type="SAM" id="MobiDB-lite"/>
    </source>
</evidence>
<keyword evidence="1" id="KW-0862">Zinc</keyword>
<dbReference type="InterPro" id="IPR023407">
    <property type="entry name" value="Ribosomal_eS27_Zn-bd_dom_sf"/>
</dbReference>
<dbReference type="AlphaFoldDB" id="L9L6T6"/>
<dbReference type="InParanoid" id="L9L6T6"/>
<dbReference type="GO" id="GO:0006412">
    <property type="term" value="P:translation"/>
    <property type="evidence" value="ECO:0007669"/>
    <property type="project" value="InterPro"/>
</dbReference>